<name>A0ACC0B3B3_CATRO</name>
<gene>
    <name evidence="1" type="ORF">M9H77_16851</name>
</gene>
<protein>
    <submittedName>
        <fullName evidence="1">Uncharacterized protein</fullName>
    </submittedName>
</protein>
<proteinExistence type="predicted"/>
<keyword evidence="2" id="KW-1185">Reference proteome</keyword>
<dbReference type="Proteomes" id="UP001060085">
    <property type="component" value="Linkage Group LG04"/>
</dbReference>
<reference evidence="2" key="1">
    <citation type="journal article" date="2023" name="Nat. Plants">
        <title>Single-cell RNA sequencing provides a high-resolution roadmap for understanding the multicellular compartmentation of specialized metabolism.</title>
        <authorList>
            <person name="Sun S."/>
            <person name="Shen X."/>
            <person name="Li Y."/>
            <person name="Li Y."/>
            <person name="Wang S."/>
            <person name="Li R."/>
            <person name="Zhang H."/>
            <person name="Shen G."/>
            <person name="Guo B."/>
            <person name="Wei J."/>
            <person name="Xu J."/>
            <person name="St-Pierre B."/>
            <person name="Chen S."/>
            <person name="Sun C."/>
        </authorList>
    </citation>
    <scope>NUCLEOTIDE SEQUENCE [LARGE SCALE GENOMIC DNA]</scope>
</reference>
<sequence>MDPHLWSVRITMRVPSYYEEHRTFYFYLFSMNNDNKMHYLWTIAPNLVKEGIHILVEFIQIQQHTVSSTQARNTINMTEHVTAITRMVSHEPFMLYTIDNNDDDEIDHPDEDYVASNQSKSNDKNDAEEEELQTLVIPVTENTVTQWRAASGTVAPVRHEIR</sequence>
<comment type="caution">
    <text evidence="1">The sequence shown here is derived from an EMBL/GenBank/DDBJ whole genome shotgun (WGS) entry which is preliminary data.</text>
</comment>
<accession>A0ACC0B3B3</accession>
<organism evidence="1 2">
    <name type="scientific">Catharanthus roseus</name>
    <name type="common">Madagascar periwinkle</name>
    <name type="synonym">Vinca rosea</name>
    <dbReference type="NCBI Taxonomy" id="4058"/>
    <lineage>
        <taxon>Eukaryota</taxon>
        <taxon>Viridiplantae</taxon>
        <taxon>Streptophyta</taxon>
        <taxon>Embryophyta</taxon>
        <taxon>Tracheophyta</taxon>
        <taxon>Spermatophyta</taxon>
        <taxon>Magnoliopsida</taxon>
        <taxon>eudicotyledons</taxon>
        <taxon>Gunneridae</taxon>
        <taxon>Pentapetalae</taxon>
        <taxon>asterids</taxon>
        <taxon>lamiids</taxon>
        <taxon>Gentianales</taxon>
        <taxon>Apocynaceae</taxon>
        <taxon>Rauvolfioideae</taxon>
        <taxon>Vinceae</taxon>
        <taxon>Catharanthinae</taxon>
        <taxon>Catharanthus</taxon>
    </lineage>
</organism>
<dbReference type="EMBL" id="CM044704">
    <property type="protein sequence ID" value="KAI5666998.1"/>
    <property type="molecule type" value="Genomic_DNA"/>
</dbReference>
<evidence type="ECO:0000313" key="1">
    <source>
        <dbReference type="EMBL" id="KAI5666998.1"/>
    </source>
</evidence>
<evidence type="ECO:0000313" key="2">
    <source>
        <dbReference type="Proteomes" id="UP001060085"/>
    </source>
</evidence>